<proteinExistence type="predicted"/>
<gene>
    <name evidence="2" type="ORF">COEREDRAFT_82095</name>
</gene>
<organism evidence="2 3">
    <name type="scientific">Coemansia reversa (strain ATCC 12441 / NRRL 1564)</name>
    <dbReference type="NCBI Taxonomy" id="763665"/>
    <lineage>
        <taxon>Eukaryota</taxon>
        <taxon>Fungi</taxon>
        <taxon>Fungi incertae sedis</taxon>
        <taxon>Zoopagomycota</taxon>
        <taxon>Kickxellomycotina</taxon>
        <taxon>Kickxellomycetes</taxon>
        <taxon>Kickxellales</taxon>
        <taxon>Kickxellaceae</taxon>
        <taxon>Coemansia</taxon>
    </lineage>
</organism>
<dbReference type="AlphaFoldDB" id="A0A2G5B8M0"/>
<reference evidence="2 3" key="1">
    <citation type="journal article" date="2015" name="Genome Biol. Evol.">
        <title>Phylogenomic analyses indicate that early fungi evolved digesting cell walls of algal ancestors of land plants.</title>
        <authorList>
            <person name="Chang Y."/>
            <person name="Wang S."/>
            <person name="Sekimoto S."/>
            <person name="Aerts A.L."/>
            <person name="Choi C."/>
            <person name="Clum A."/>
            <person name="LaButti K.M."/>
            <person name="Lindquist E.A."/>
            <person name="Yee Ngan C."/>
            <person name="Ohm R.A."/>
            <person name="Salamov A.A."/>
            <person name="Grigoriev I.V."/>
            <person name="Spatafora J.W."/>
            <person name="Berbee M.L."/>
        </authorList>
    </citation>
    <scope>NUCLEOTIDE SEQUENCE [LARGE SCALE GENOMIC DNA]</scope>
    <source>
        <strain evidence="2 3">NRRL 1564</strain>
    </source>
</reference>
<protein>
    <submittedName>
        <fullName evidence="2">Uncharacterized protein</fullName>
    </submittedName>
</protein>
<dbReference type="Proteomes" id="UP000242474">
    <property type="component" value="Unassembled WGS sequence"/>
</dbReference>
<evidence type="ECO:0000256" key="1">
    <source>
        <dbReference type="SAM" id="MobiDB-lite"/>
    </source>
</evidence>
<dbReference type="EMBL" id="KZ303508">
    <property type="protein sequence ID" value="PIA15344.1"/>
    <property type="molecule type" value="Genomic_DNA"/>
</dbReference>
<feature type="region of interest" description="Disordered" evidence="1">
    <location>
        <begin position="50"/>
        <end position="76"/>
    </location>
</feature>
<sequence>MNSSVSTLEEAYNKNMSKLKNNPKTGVLVEVFGKPPPLMGYSLNDLRSPSNPGFVEAPGPVVDAPTSAQMSSSKQPPSYYLAYNDNEANRMLWFQVNVNDNNDEIISNSGWQKSIVKA</sequence>
<evidence type="ECO:0000313" key="3">
    <source>
        <dbReference type="Proteomes" id="UP000242474"/>
    </source>
</evidence>
<name>A0A2G5B8M0_COERN</name>
<accession>A0A2G5B8M0</accession>
<evidence type="ECO:0000313" key="2">
    <source>
        <dbReference type="EMBL" id="PIA15344.1"/>
    </source>
</evidence>
<keyword evidence="3" id="KW-1185">Reference proteome</keyword>
<feature type="compositionally biased region" description="Polar residues" evidence="1">
    <location>
        <begin position="66"/>
        <end position="76"/>
    </location>
</feature>
<dbReference type="OrthoDB" id="5540799at2759"/>